<feature type="chain" id="PRO_5019095515" description="WD40 repeat protein" evidence="1">
    <location>
        <begin position="23"/>
        <end position="956"/>
    </location>
</feature>
<gene>
    <name evidence="2" type="ORF">BC643_0414</name>
</gene>
<dbReference type="PANTHER" id="PTHR36842:SF1">
    <property type="entry name" value="PROTEIN TOLB"/>
    <property type="match status" value="1"/>
</dbReference>
<name>A0A419W3N0_9BACT</name>
<dbReference type="Gene3D" id="2.120.10.30">
    <property type="entry name" value="TolB, C-terminal domain"/>
    <property type="match status" value="1"/>
</dbReference>
<dbReference type="RefSeq" id="WP_120271510.1">
    <property type="nucleotide sequence ID" value="NZ_RAPN01000001.1"/>
</dbReference>
<accession>A0A419W3N0</accession>
<dbReference type="PANTHER" id="PTHR36842">
    <property type="entry name" value="PROTEIN TOLB HOMOLOG"/>
    <property type="match status" value="1"/>
</dbReference>
<reference evidence="2 3" key="1">
    <citation type="submission" date="2018-09" db="EMBL/GenBank/DDBJ databases">
        <title>Genomic Encyclopedia of Archaeal and Bacterial Type Strains, Phase II (KMG-II): from individual species to whole genera.</title>
        <authorList>
            <person name="Goeker M."/>
        </authorList>
    </citation>
    <scope>NUCLEOTIDE SEQUENCE [LARGE SCALE GENOMIC DNA]</scope>
    <source>
        <strain evidence="2 3">DSM 27148</strain>
    </source>
</reference>
<evidence type="ECO:0008006" key="4">
    <source>
        <dbReference type="Google" id="ProtNLM"/>
    </source>
</evidence>
<dbReference type="OrthoDB" id="9799878at2"/>
<evidence type="ECO:0000256" key="1">
    <source>
        <dbReference type="SAM" id="SignalP"/>
    </source>
</evidence>
<keyword evidence="3" id="KW-1185">Reference proteome</keyword>
<sequence length="956" mass="109224">MIKNKISLILFLSVGLWFSAAAQYFSTGSDPGSIKWRQIVTPNFQIIFPEEYENKAEELAGIFDKVYEFGYKSLGTPPRKISVILHTQTVYSNGMVAWSPKRMELYATPHQRIYAQDWLEQLAIHEFRHVVQMDKIQQEMPAILKVIFGEQAAAAVVGVYVPLWFMEGDAVMTETALTETGRGRNPSFLMENKAQVLQKGKFSYDKASLGSYNDYVPDRYKFGWWFAGGVREKYGSEIWSDVLNRVANRPYSINPVNAVLKKETGKNKEQLYKELFSDYKTNWQNELDTLKLTKHHPLTIDNGEYNSYSYTTKLDNGQVVAYKQSRTDIGRIVTVDNGTEQILYTPGTILSESFSAKGTTLIWSERRPDIRWTHADYAVVVVFDLKTGEKREFKSETNLFSPVISPDNSSFVAVSVDNRNQYLLSINDLDDSHQVHKFQTANNDFLMSPCWSEDGEELYFIGLNAKGKYIGKLNLSDSSFEKLTEPAFYDIRNLTCNGSKLYYTSAESGIDNIYQFDLGDHSVTQLTSVAFGADYGNFDGTTLVFSDYSADGYRLAELNKSDFLNKPGGQKRSISNSLADALANQESGKPDLSDSKLASYQSVPYRKFEHLFNFHSWAPAYINVNDYEVRPGVSLFSQNKLGTATANIGYDYDMTERAGKVKANFEYTGLFPVLSGEINYGKRKSQYRLIQQKGDTTLVPFSWNELSYELGTRVPLSFRQGKYSQLIQPSVQYSYTRISHDESTPDQFYSGFYNSLEYRLYFQNVLRSAELDLVPRFGQVVDFALKHSPGKGTKIGTLKAAQSYLYFPGLFRNQGIRIYNGYQLKETNFDISFSDVVRFPRGIQKISNTHLYTFAADYYMPLWYPDLSVGKLYYFKRLRADLFYDFSSLEGNNYNDDGSIYSIYKKYLTSIGTEITADGHFLRLPAPVSLGLRSMYLTDFKEFRFEFLLSISFDSI</sequence>
<dbReference type="EMBL" id="RAPN01000001">
    <property type="protein sequence ID" value="RKD90078.1"/>
    <property type="molecule type" value="Genomic_DNA"/>
</dbReference>
<dbReference type="InterPro" id="IPR011042">
    <property type="entry name" value="6-blade_b-propeller_TolB-like"/>
</dbReference>
<comment type="caution">
    <text evidence="2">The sequence shown here is derived from an EMBL/GenBank/DDBJ whole genome shotgun (WGS) entry which is preliminary data.</text>
</comment>
<dbReference type="Proteomes" id="UP000283387">
    <property type="component" value="Unassembled WGS sequence"/>
</dbReference>
<evidence type="ECO:0000313" key="3">
    <source>
        <dbReference type="Proteomes" id="UP000283387"/>
    </source>
</evidence>
<organism evidence="2 3">
    <name type="scientific">Mangrovibacterium diazotrophicum</name>
    <dbReference type="NCBI Taxonomy" id="1261403"/>
    <lineage>
        <taxon>Bacteria</taxon>
        <taxon>Pseudomonadati</taxon>
        <taxon>Bacteroidota</taxon>
        <taxon>Bacteroidia</taxon>
        <taxon>Marinilabiliales</taxon>
        <taxon>Prolixibacteraceae</taxon>
        <taxon>Mangrovibacterium</taxon>
    </lineage>
</organism>
<protein>
    <recommendedName>
        <fullName evidence="4">WD40 repeat protein</fullName>
    </recommendedName>
</protein>
<dbReference type="SUPFAM" id="SSF82171">
    <property type="entry name" value="DPP6 N-terminal domain-like"/>
    <property type="match status" value="1"/>
</dbReference>
<evidence type="ECO:0000313" key="2">
    <source>
        <dbReference type="EMBL" id="RKD90078.1"/>
    </source>
</evidence>
<keyword evidence="1" id="KW-0732">Signal</keyword>
<dbReference type="AlphaFoldDB" id="A0A419W3N0"/>
<proteinExistence type="predicted"/>
<feature type="signal peptide" evidence="1">
    <location>
        <begin position="1"/>
        <end position="22"/>
    </location>
</feature>